<sequence>MTDTLNRPADGYHRPTWNEAVSQALPPKLQVESTRRWVGRTPLIVLLALLSVLSLRLSNTAFIDEALYINAGHDYLKHWLTGDGVETYGDSFPGVPFVYPVFAAVLDTIGGLLLVRGFSLLCVLAATILVYRTLAYLGYRSEGILAATVFALTGPVVFAGALATFDALVIAMLAAAVWTGVQTDWISAVATGIILGLVPVMKYSGAIFIPVVLVVVFLASPRWRTALVGVIAVAVPGAAWLAWSDQIGAGVTSLTDRSVLSPHSTDELVAWLVLDIGILILIALVGGLLLARRGPGHALVALALFGGGLALPAAQLVLGEGFSFEKHLAYSALFLAPLAGYALAKLSRSTWKLLPVVVLLSTTLLFGVSRSDAMYNSWVSVQTVVDVIEDDARPGVYISSAADSLKYHLRDRPEIIWETTFSLYPQGEGAIRVAVEDQRFQSVILRSASTGEPDQDAGQAVLLQALRDSAYYELTATMPAGAHSDTDMWLVFTKKEAE</sequence>
<dbReference type="GO" id="GO:0016763">
    <property type="term" value="F:pentosyltransferase activity"/>
    <property type="evidence" value="ECO:0007669"/>
    <property type="project" value="TreeGrafter"/>
</dbReference>
<reference evidence="9" key="1">
    <citation type="submission" date="2021-10" db="EMBL/GenBank/DDBJ databases">
        <title>Novel species in genus Arthrobacter.</title>
        <authorList>
            <person name="Liu Y."/>
        </authorList>
    </citation>
    <scope>NUCLEOTIDE SEQUENCE</scope>
    <source>
        <strain evidence="9">Zg-Y809</strain>
    </source>
</reference>
<evidence type="ECO:0000256" key="8">
    <source>
        <dbReference type="SAM" id="Phobius"/>
    </source>
</evidence>
<feature type="transmembrane region" description="Helical" evidence="8">
    <location>
        <begin position="268"/>
        <end position="291"/>
    </location>
</feature>
<keyword evidence="5 8" id="KW-0812">Transmembrane</keyword>
<feature type="transmembrane region" description="Helical" evidence="8">
    <location>
        <begin position="225"/>
        <end position="243"/>
    </location>
</feature>
<dbReference type="EMBL" id="JAJFZP010000005">
    <property type="protein sequence ID" value="MCC3268837.1"/>
    <property type="molecule type" value="Genomic_DNA"/>
</dbReference>
<feature type="transmembrane region" description="Helical" evidence="8">
    <location>
        <begin position="143"/>
        <end position="165"/>
    </location>
</feature>
<feature type="transmembrane region" description="Helical" evidence="8">
    <location>
        <begin position="298"/>
        <end position="316"/>
    </location>
</feature>
<proteinExistence type="predicted"/>
<feature type="transmembrane region" description="Helical" evidence="8">
    <location>
        <begin position="37"/>
        <end position="57"/>
    </location>
</feature>
<name>A0A9X1M183_9MICC</name>
<feature type="transmembrane region" description="Helical" evidence="8">
    <location>
        <begin position="109"/>
        <end position="131"/>
    </location>
</feature>
<dbReference type="InterPro" id="IPR050297">
    <property type="entry name" value="LipidA_mod_glycosyltrf_83"/>
</dbReference>
<dbReference type="RefSeq" id="WP_227907334.1">
    <property type="nucleotide sequence ID" value="NZ_CP095461.1"/>
</dbReference>
<evidence type="ECO:0000256" key="7">
    <source>
        <dbReference type="ARBA" id="ARBA00023136"/>
    </source>
</evidence>
<keyword evidence="3" id="KW-0328">Glycosyltransferase</keyword>
<evidence type="ECO:0000256" key="6">
    <source>
        <dbReference type="ARBA" id="ARBA00022989"/>
    </source>
</evidence>
<dbReference type="GO" id="GO:0009103">
    <property type="term" value="P:lipopolysaccharide biosynthetic process"/>
    <property type="evidence" value="ECO:0007669"/>
    <property type="project" value="UniProtKB-ARBA"/>
</dbReference>
<evidence type="ECO:0000256" key="5">
    <source>
        <dbReference type="ARBA" id="ARBA00022692"/>
    </source>
</evidence>
<evidence type="ECO:0000256" key="1">
    <source>
        <dbReference type="ARBA" id="ARBA00004651"/>
    </source>
</evidence>
<evidence type="ECO:0000313" key="10">
    <source>
        <dbReference type="Proteomes" id="UP001139264"/>
    </source>
</evidence>
<feature type="transmembrane region" description="Helical" evidence="8">
    <location>
        <begin position="185"/>
        <end position="218"/>
    </location>
</feature>
<comment type="subcellular location">
    <subcellularLocation>
        <location evidence="1">Cell membrane</location>
        <topology evidence="1">Multi-pass membrane protein</topology>
    </subcellularLocation>
</comment>
<evidence type="ECO:0000256" key="2">
    <source>
        <dbReference type="ARBA" id="ARBA00022475"/>
    </source>
</evidence>
<dbReference type="AlphaFoldDB" id="A0A9X1M183"/>
<protein>
    <submittedName>
        <fullName evidence="9">Uncharacterized protein</fullName>
    </submittedName>
</protein>
<keyword evidence="4" id="KW-0808">Transferase</keyword>
<dbReference type="GO" id="GO:0005886">
    <property type="term" value="C:plasma membrane"/>
    <property type="evidence" value="ECO:0007669"/>
    <property type="project" value="UniProtKB-SubCell"/>
</dbReference>
<evidence type="ECO:0000256" key="4">
    <source>
        <dbReference type="ARBA" id="ARBA00022679"/>
    </source>
</evidence>
<dbReference type="Proteomes" id="UP001139264">
    <property type="component" value="Unassembled WGS sequence"/>
</dbReference>
<keyword evidence="7 8" id="KW-0472">Membrane</keyword>
<keyword evidence="6 8" id="KW-1133">Transmembrane helix</keyword>
<keyword evidence="2" id="KW-1003">Cell membrane</keyword>
<comment type="caution">
    <text evidence="9">The sequence shown here is derived from an EMBL/GenBank/DDBJ whole genome shotgun (WGS) entry which is preliminary data.</text>
</comment>
<feature type="transmembrane region" description="Helical" evidence="8">
    <location>
        <begin position="351"/>
        <end position="368"/>
    </location>
</feature>
<dbReference type="PANTHER" id="PTHR33908">
    <property type="entry name" value="MANNOSYLTRANSFERASE YKCB-RELATED"/>
    <property type="match status" value="1"/>
</dbReference>
<evidence type="ECO:0000313" key="9">
    <source>
        <dbReference type="EMBL" id="MCC3268837.1"/>
    </source>
</evidence>
<feature type="transmembrane region" description="Helical" evidence="8">
    <location>
        <begin position="328"/>
        <end position="344"/>
    </location>
</feature>
<gene>
    <name evidence="9" type="ORF">LJ751_05600</name>
</gene>
<accession>A0A9X1M183</accession>
<evidence type="ECO:0000256" key="3">
    <source>
        <dbReference type="ARBA" id="ARBA00022676"/>
    </source>
</evidence>
<organism evidence="9 10">
    <name type="scientific">Arthrobacter gengyunqii</name>
    <dbReference type="NCBI Taxonomy" id="2886940"/>
    <lineage>
        <taxon>Bacteria</taxon>
        <taxon>Bacillati</taxon>
        <taxon>Actinomycetota</taxon>
        <taxon>Actinomycetes</taxon>
        <taxon>Micrococcales</taxon>
        <taxon>Micrococcaceae</taxon>
        <taxon>Arthrobacter</taxon>
    </lineage>
</organism>
<dbReference type="PANTHER" id="PTHR33908:SF11">
    <property type="entry name" value="MEMBRANE PROTEIN"/>
    <property type="match status" value="1"/>
</dbReference>